<dbReference type="InterPro" id="IPR058627">
    <property type="entry name" value="MdtA-like_C"/>
</dbReference>
<dbReference type="Pfam" id="PF25967">
    <property type="entry name" value="RND-MFP_C"/>
    <property type="match status" value="1"/>
</dbReference>
<evidence type="ECO:0000256" key="7">
    <source>
        <dbReference type="ARBA" id="ARBA00023136"/>
    </source>
</evidence>
<dbReference type="InterPro" id="IPR058624">
    <property type="entry name" value="MdtA-like_HH"/>
</dbReference>
<comment type="similarity">
    <text evidence="2">Belongs to the membrane fusion protein (MFP) (TC 8.A.1) family.</text>
</comment>
<proteinExistence type="inferred from homology"/>
<dbReference type="InterPro" id="IPR006143">
    <property type="entry name" value="RND_pump_MFP"/>
</dbReference>
<dbReference type="Pfam" id="PF25917">
    <property type="entry name" value="BSH_RND"/>
    <property type="match status" value="1"/>
</dbReference>
<evidence type="ECO:0000259" key="12">
    <source>
        <dbReference type="Pfam" id="PF25944"/>
    </source>
</evidence>
<dbReference type="Proteomes" id="UP001424441">
    <property type="component" value="Unassembled WGS sequence"/>
</dbReference>
<feature type="domain" description="Multidrug resistance protein MdtA-like beta-barrel" evidence="12">
    <location>
        <begin position="247"/>
        <end position="320"/>
    </location>
</feature>
<sequence length="413" mass="44118">MNDQPVITTSGAAKAAPQKRKSARKTSYIKWLLVAAVLAGGAVWYWQSAGASNGGATAQLTQKVVSGDIENAITAVGTLKALRSVNVGAQVSGQLKSVKVEVGDEVTQGQLLAEIDPAPIEKRVEMSSAQLDNLEAQLVSREALAKIKKLNADRQRALLSTRGVSQATVDQADADLVIAQADVKSLRAQIRQQQAQVESEKVDLGYTKIYSPMNGTIVEQPSKEGETLNAVQSAPTVVTVADLTMLSVEAQVSEADISRLKIGMDAYFTLLGQPGKRYQGKLRQIKPTPEVLNNVVLYYALFDVPNPDDELKINMSAQVYFIQDSAKDAVLVPTSALKESPRGKDGKTGPSTTVTVMTASGTTQEKSVEIGIRNRVQAQVLSGLEDGDTVVISNAAADQAGANRRNNRRPGMF</sequence>
<evidence type="ECO:0000256" key="1">
    <source>
        <dbReference type="ARBA" id="ARBA00004236"/>
    </source>
</evidence>
<feature type="domain" description="Multidrug resistance protein MdtA-like alpha-helical hairpin" evidence="10">
    <location>
        <begin position="130"/>
        <end position="207"/>
    </location>
</feature>
<dbReference type="InterPro" id="IPR058625">
    <property type="entry name" value="MdtA-like_BSH"/>
</dbReference>
<evidence type="ECO:0000256" key="2">
    <source>
        <dbReference type="ARBA" id="ARBA00009477"/>
    </source>
</evidence>
<dbReference type="Pfam" id="PF25944">
    <property type="entry name" value="Beta-barrel_RND"/>
    <property type="match status" value="1"/>
</dbReference>
<gene>
    <name evidence="14" type="primary">macA</name>
    <name evidence="14" type="ORF">GCM10008943_25850</name>
</gene>
<protein>
    <submittedName>
        <fullName evidence="14">Macrolide transporter subunit MacA</fullName>
    </submittedName>
</protein>
<evidence type="ECO:0000256" key="3">
    <source>
        <dbReference type="ARBA" id="ARBA00022448"/>
    </source>
</evidence>
<dbReference type="Gene3D" id="6.20.50.140">
    <property type="match status" value="1"/>
</dbReference>
<keyword evidence="9" id="KW-1133">Transmembrane helix</keyword>
<evidence type="ECO:0000256" key="9">
    <source>
        <dbReference type="SAM" id="Phobius"/>
    </source>
</evidence>
<feature type="transmembrane region" description="Helical" evidence="9">
    <location>
        <begin position="28"/>
        <end position="46"/>
    </location>
</feature>
<evidence type="ECO:0000259" key="13">
    <source>
        <dbReference type="Pfam" id="PF25967"/>
    </source>
</evidence>
<feature type="domain" description="Multidrug resistance protein MdtA-like C-terminal permuted SH3" evidence="13">
    <location>
        <begin position="328"/>
        <end position="395"/>
    </location>
</feature>
<keyword evidence="9" id="KW-0812">Transmembrane</keyword>
<dbReference type="NCBIfam" id="TIGR01730">
    <property type="entry name" value="RND_mfp"/>
    <property type="match status" value="1"/>
</dbReference>
<dbReference type="RefSeq" id="WP_343806243.1">
    <property type="nucleotide sequence ID" value="NZ_BAAADE010000005.1"/>
</dbReference>
<keyword evidence="5" id="KW-0997">Cell inner membrane</keyword>
<keyword evidence="6 8" id="KW-0175">Coiled coil</keyword>
<dbReference type="EMBL" id="BAAADE010000005">
    <property type="protein sequence ID" value="GAA0609045.1"/>
    <property type="molecule type" value="Genomic_DNA"/>
</dbReference>
<comment type="caution">
    <text evidence="14">The sequence shown here is derived from an EMBL/GenBank/DDBJ whole genome shotgun (WGS) entry which is preliminary data.</text>
</comment>
<evidence type="ECO:0000256" key="5">
    <source>
        <dbReference type="ARBA" id="ARBA00022519"/>
    </source>
</evidence>
<evidence type="ECO:0000313" key="15">
    <source>
        <dbReference type="Proteomes" id="UP001424441"/>
    </source>
</evidence>
<dbReference type="Pfam" id="PF25876">
    <property type="entry name" value="HH_MFP_RND"/>
    <property type="match status" value="1"/>
</dbReference>
<keyword evidence="15" id="KW-1185">Reference proteome</keyword>
<evidence type="ECO:0000259" key="10">
    <source>
        <dbReference type="Pfam" id="PF25876"/>
    </source>
</evidence>
<name>A0ABN1GD70_9HYPH</name>
<evidence type="ECO:0000256" key="6">
    <source>
        <dbReference type="ARBA" id="ARBA00023054"/>
    </source>
</evidence>
<evidence type="ECO:0000259" key="11">
    <source>
        <dbReference type="Pfam" id="PF25917"/>
    </source>
</evidence>
<dbReference type="InterPro" id="IPR058626">
    <property type="entry name" value="MdtA-like_b-barrel"/>
</dbReference>
<dbReference type="Gene3D" id="2.40.30.170">
    <property type="match status" value="1"/>
</dbReference>
<keyword evidence="7 9" id="KW-0472">Membrane</keyword>
<dbReference type="Gene3D" id="2.40.50.100">
    <property type="match status" value="1"/>
</dbReference>
<dbReference type="SUPFAM" id="SSF111369">
    <property type="entry name" value="HlyD-like secretion proteins"/>
    <property type="match status" value="1"/>
</dbReference>
<dbReference type="InterPro" id="IPR030190">
    <property type="entry name" value="MacA_alpha-hairpin_sf"/>
</dbReference>
<accession>A0ABN1GD70</accession>
<dbReference type="PANTHER" id="PTHR30469:SF33">
    <property type="entry name" value="SLR1207 PROTEIN"/>
    <property type="match status" value="1"/>
</dbReference>
<keyword evidence="4" id="KW-1003">Cell membrane</keyword>
<dbReference type="PANTHER" id="PTHR30469">
    <property type="entry name" value="MULTIDRUG RESISTANCE PROTEIN MDTA"/>
    <property type="match status" value="1"/>
</dbReference>
<comment type="subcellular location">
    <subcellularLocation>
        <location evidence="1">Cell membrane</location>
    </subcellularLocation>
</comment>
<organism evidence="14 15">
    <name type="scientific">Paenochrobactrum glaciei</name>
    <dbReference type="NCBI Taxonomy" id="486407"/>
    <lineage>
        <taxon>Bacteria</taxon>
        <taxon>Pseudomonadati</taxon>
        <taxon>Pseudomonadota</taxon>
        <taxon>Alphaproteobacteria</taxon>
        <taxon>Hyphomicrobiales</taxon>
        <taxon>Brucellaceae</taxon>
        <taxon>Paenochrobactrum</taxon>
    </lineage>
</organism>
<evidence type="ECO:0000256" key="8">
    <source>
        <dbReference type="SAM" id="Coils"/>
    </source>
</evidence>
<feature type="coiled-coil region" evidence="8">
    <location>
        <begin position="169"/>
        <end position="203"/>
    </location>
</feature>
<evidence type="ECO:0000313" key="14">
    <source>
        <dbReference type="EMBL" id="GAA0609045.1"/>
    </source>
</evidence>
<reference evidence="14 15" key="1">
    <citation type="journal article" date="2019" name="Int. J. Syst. Evol. Microbiol.">
        <title>The Global Catalogue of Microorganisms (GCM) 10K type strain sequencing project: providing services to taxonomists for standard genome sequencing and annotation.</title>
        <authorList>
            <consortium name="The Broad Institute Genomics Platform"/>
            <consortium name="The Broad Institute Genome Sequencing Center for Infectious Disease"/>
            <person name="Wu L."/>
            <person name="Ma J."/>
        </authorList>
    </citation>
    <scope>NUCLEOTIDE SEQUENCE [LARGE SCALE GENOMIC DNA]</scope>
    <source>
        <strain evidence="14 15">JCM 15115</strain>
    </source>
</reference>
<dbReference type="Gene3D" id="6.10.140.1990">
    <property type="match status" value="1"/>
</dbReference>
<feature type="domain" description="Multidrug resistance protein MdtA-like barrel-sandwich hybrid" evidence="11">
    <location>
        <begin position="83"/>
        <end position="239"/>
    </location>
</feature>
<evidence type="ECO:0000256" key="4">
    <source>
        <dbReference type="ARBA" id="ARBA00022475"/>
    </source>
</evidence>
<keyword evidence="3" id="KW-0813">Transport</keyword>